<reference evidence="5 6" key="1">
    <citation type="submission" date="2017-05" db="EMBL/GenBank/DDBJ databases">
        <title>Streptomyces alboflavus Genome sequencing and assembly.</title>
        <authorList>
            <person name="Wang Y."/>
            <person name="Du B."/>
            <person name="Ding Y."/>
            <person name="Liu H."/>
            <person name="Hou Q."/>
            <person name="Liu K."/>
            <person name="Wang C."/>
            <person name="Yao L."/>
        </authorList>
    </citation>
    <scope>NUCLEOTIDE SEQUENCE [LARGE SCALE GENOMIC DNA]</scope>
    <source>
        <strain evidence="5 6">MDJK44</strain>
    </source>
</reference>
<dbReference type="AlphaFoldDB" id="A0A1Z1WR48"/>
<evidence type="ECO:0000256" key="1">
    <source>
        <dbReference type="ARBA" id="ARBA00022741"/>
    </source>
</evidence>
<dbReference type="InterPro" id="IPR041664">
    <property type="entry name" value="AAA_16"/>
</dbReference>
<dbReference type="EMBL" id="CP021748">
    <property type="protein sequence ID" value="ARX88918.1"/>
    <property type="molecule type" value="Genomic_DNA"/>
</dbReference>
<dbReference type="GO" id="GO:0005524">
    <property type="term" value="F:ATP binding"/>
    <property type="evidence" value="ECO:0007669"/>
    <property type="project" value="UniProtKB-KW"/>
</dbReference>
<feature type="region of interest" description="Disordered" evidence="3">
    <location>
        <begin position="775"/>
        <end position="801"/>
    </location>
</feature>
<dbReference type="Proteomes" id="UP000195880">
    <property type="component" value="Chromosome"/>
</dbReference>
<dbReference type="InterPro" id="IPR027417">
    <property type="entry name" value="P-loop_NTPase"/>
</dbReference>
<dbReference type="Pfam" id="PF13191">
    <property type="entry name" value="AAA_16"/>
    <property type="match status" value="1"/>
</dbReference>
<dbReference type="SUPFAM" id="SSF52540">
    <property type="entry name" value="P-loop containing nucleoside triphosphate hydrolases"/>
    <property type="match status" value="1"/>
</dbReference>
<feature type="compositionally biased region" description="Basic residues" evidence="3">
    <location>
        <begin position="423"/>
        <end position="453"/>
    </location>
</feature>
<dbReference type="Gene3D" id="1.25.40.10">
    <property type="entry name" value="Tetratricopeptide repeat domain"/>
    <property type="match status" value="1"/>
</dbReference>
<dbReference type="PANTHER" id="PTHR16305:SF35">
    <property type="entry name" value="TRANSCRIPTIONAL ACTIVATOR DOMAIN"/>
    <property type="match status" value="1"/>
</dbReference>
<sequence>MTTEDTAHDLFHAPPPGDAFCGRTRELAALQQDFADVCAGSPRLVLLEGPGGIGKTALVRRFLDSVHGTCVLHASGEENESALPCGVLAQLVGQSPLPVPETLAGLVRVPQSLHANLPPLAAGFGLLDLLSEVQGKGPVVLVVDDAHWADPESLNALTFALRRLRHDRVLAIVALRDLQVPELPEGLRRLLTDAPTRRLALPGLSPGELAALSVRLGSARLPHSASRRLHSHTHGNPLHARALLGQVPPEVLLDVATPLPAPRSYAMLVLANLADCGAATQRLVQAVSVLGLSCRLRTAARLARVAQPLPALERAVKTGLLRETPAGVAPEVAFPHPLVHAAVYQDIGPAQRAALHTRAAELVDDEYTRLRHRVLASTGPDEQLADALATCARREAATGQWAVARHALAARRARRDEPPRAGSPHRRGRRGAAARRPRAGGRRAGQRRARRGRSGAARLRPRLCGARTGAHGGGEDAARGRLGELRPRAGPVPRGARRRAVELRGRDVRAGRGGRAVGRAAQRLSTAQGPSRMLRFNHLIALGLSGRAKEGIALAADLPDPMIVPLKSIDLLLARGQLRLWSGRSPGGAPGPARSRRQLPHDDCAVAAALGVRARPDPAPARRLDEALIHAESSASIADDTDQSWLKPVTHGVSAQILAARGAWERASDHLRTALDVPGARETPVAYAYAVCARGHFADARGEPQEVVDALRPLLRFAEQDGVNEPGVVDWQPLLGDALVQLGEFDEAEAVLGPFEDRARARGRHASLAAAARARGNLAAARPRPQARAGGVRRAQDHAAQVPVPFGRARVELDHGSFLRRIGRRSLAIAQFAGRVHDHDGARRGALPGAVSQGVERLRPCGAPPTGGRTGAGRRSRRPGRDAHPAGACRGTPRRAGPHEPSDRHGARSERQDHRVPPGPHLREARDHLADRPGAAARATVVAVGRVSRGGSAGWFGGVVRRLGPADWCSGLVRLG</sequence>
<dbReference type="SUPFAM" id="SSF48452">
    <property type="entry name" value="TPR-like"/>
    <property type="match status" value="1"/>
</dbReference>
<name>A0A1Z1WR48_9ACTN</name>
<gene>
    <name evidence="5" type="ORF">SMD44_08405</name>
</gene>
<feature type="region of interest" description="Disordered" evidence="3">
    <location>
        <begin position="409"/>
        <end position="458"/>
    </location>
</feature>
<dbReference type="GO" id="GO:0005737">
    <property type="term" value="C:cytoplasm"/>
    <property type="evidence" value="ECO:0007669"/>
    <property type="project" value="TreeGrafter"/>
</dbReference>
<evidence type="ECO:0000256" key="2">
    <source>
        <dbReference type="ARBA" id="ARBA00022840"/>
    </source>
</evidence>
<accession>A0A1Z1WR48</accession>
<organism evidence="5 6">
    <name type="scientific">Streptomyces alboflavus</name>
    <dbReference type="NCBI Taxonomy" id="67267"/>
    <lineage>
        <taxon>Bacteria</taxon>
        <taxon>Bacillati</taxon>
        <taxon>Actinomycetota</taxon>
        <taxon>Actinomycetes</taxon>
        <taxon>Kitasatosporales</taxon>
        <taxon>Streptomycetaceae</taxon>
        <taxon>Streptomyces</taxon>
    </lineage>
</organism>
<feature type="region of interest" description="Disordered" evidence="3">
    <location>
        <begin position="839"/>
        <end position="925"/>
    </location>
</feature>
<keyword evidence="2" id="KW-0067">ATP-binding</keyword>
<keyword evidence="6" id="KW-1185">Reference proteome</keyword>
<feature type="compositionally biased region" description="Low complexity" evidence="3">
    <location>
        <begin position="775"/>
        <end position="793"/>
    </location>
</feature>
<evidence type="ECO:0000259" key="4">
    <source>
        <dbReference type="Pfam" id="PF13191"/>
    </source>
</evidence>
<dbReference type="GO" id="GO:0004016">
    <property type="term" value="F:adenylate cyclase activity"/>
    <property type="evidence" value="ECO:0007669"/>
    <property type="project" value="TreeGrafter"/>
</dbReference>
<evidence type="ECO:0000256" key="3">
    <source>
        <dbReference type="SAM" id="MobiDB-lite"/>
    </source>
</evidence>
<evidence type="ECO:0000313" key="5">
    <source>
        <dbReference type="EMBL" id="ARX88918.1"/>
    </source>
</evidence>
<keyword evidence="1" id="KW-0547">Nucleotide-binding</keyword>
<dbReference type="Gene3D" id="3.40.50.300">
    <property type="entry name" value="P-loop containing nucleotide triphosphate hydrolases"/>
    <property type="match status" value="1"/>
</dbReference>
<dbReference type="OrthoDB" id="134933at2"/>
<dbReference type="KEGG" id="salf:SMD44_08405"/>
<protein>
    <recommendedName>
        <fullName evidence="4">Orc1-like AAA ATPase domain-containing protein</fullName>
    </recommendedName>
</protein>
<feature type="compositionally biased region" description="Basic and acidic residues" evidence="3">
    <location>
        <begin position="897"/>
        <end position="925"/>
    </location>
</feature>
<evidence type="ECO:0000313" key="6">
    <source>
        <dbReference type="Proteomes" id="UP000195880"/>
    </source>
</evidence>
<dbReference type="PANTHER" id="PTHR16305">
    <property type="entry name" value="TESTICULAR SOLUBLE ADENYLYL CYCLASE"/>
    <property type="match status" value="1"/>
</dbReference>
<feature type="domain" description="Orc1-like AAA ATPase" evidence="4">
    <location>
        <begin position="20"/>
        <end position="170"/>
    </location>
</feature>
<proteinExistence type="predicted"/>
<dbReference type="STRING" id="67267.GCA_000716675_00410"/>
<dbReference type="InterPro" id="IPR011990">
    <property type="entry name" value="TPR-like_helical_dom_sf"/>
</dbReference>